<protein>
    <submittedName>
        <fullName evidence="5">Aldo/keto reductase</fullName>
    </submittedName>
</protein>
<dbReference type="InterPro" id="IPR023210">
    <property type="entry name" value="NADP_OxRdtase_dom"/>
</dbReference>
<keyword evidence="2" id="KW-0560">Oxidoreductase</keyword>
<comment type="caution">
    <text evidence="5">The sequence shown here is derived from an EMBL/GenBank/DDBJ whole genome shotgun (WGS) entry which is preliminary data.</text>
</comment>
<dbReference type="SUPFAM" id="SSF51430">
    <property type="entry name" value="NAD(P)-linked oxidoreductase"/>
    <property type="match status" value="1"/>
</dbReference>
<dbReference type="EMBL" id="ML986593">
    <property type="protein sequence ID" value="KAF2267219.1"/>
    <property type="molecule type" value="Genomic_DNA"/>
</dbReference>
<keyword evidence="1" id="KW-0521">NADP</keyword>
<dbReference type="Gene3D" id="3.20.20.100">
    <property type="entry name" value="NADP-dependent oxidoreductase domain"/>
    <property type="match status" value="1"/>
</dbReference>
<reference evidence="6" key="1">
    <citation type="journal article" date="2020" name="Stud. Mycol.">
        <title>101 Dothideomycetes genomes: A test case for predicting lifestyles and emergence of pathogens.</title>
        <authorList>
            <person name="Haridas S."/>
            <person name="Albert R."/>
            <person name="Binder M."/>
            <person name="Bloem J."/>
            <person name="LaButti K."/>
            <person name="Salamov A."/>
            <person name="Andreopoulos B."/>
            <person name="Baker S."/>
            <person name="Barry K."/>
            <person name="Bills G."/>
            <person name="Bluhm B."/>
            <person name="Cannon C."/>
            <person name="Castanera R."/>
            <person name="Culley D."/>
            <person name="Daum C."/>
            <person name="Ezra D."/>
            <person name="Gonzalez J."/>
            <person name="Henrissat B."/>
            <person name="Kuo A."/>
            <person name="Liang C."/>
            <person name="Lipzen A."/>
            <person name="Lutzoni F."/>
            <person name="Magnuson J."/>
            <person name="Mondo S."/>
            <person name="Nolan M."/>
            <person name="Ohm R."/>
            <person name="Pangilinan J."/>
            <person name="Park H.-J."/>
            <person name="Ramirez L."/>
            <person name="Alfaro M."/>
            <person name="Sun H."/>
            <person name="Tritt A."/>
            <person name="Yoshinaga Y."/>
            <person name="Zwiers L.-H."/>
            <person name="Turgeon B."/>
            <person name="Goodwin S."/>
            <person name="Spatafora J."/>
            <person name="Crous P."/>
            <person name="Grigoriev I."/>
        </authorList>
    </citation>
    <scope>NUCLEOTIDE SEQUENCE [LARGE SCALE GENOMIC DNA]</scope>
    <source>
        <strain evidence="6">CBS 304.66</strain>
    </source>
</reference>
<accession>A0A9P4KDH0</accession>
<dbReference type="PANTHER" id="PTHR43364">
    <property type="entry name" value="NADH-SPECIFIC METHYLGLYOXAL REDUCTASE-RELATED"/>
    <property type="match status" value="1"/>
</dbReference>
<dbReference type="InterPro" id="IPR050523">
    <property type="entry name" value="AKR_Detox_Biosynth"/>
</dbReference>
<evidence type="ECO:0000313" key="6">
    <source>
        <dbReference type="Proteomes" id="UP000800093"/>
    </source>
</evidence>
<gene>
    <name evidence="5" type="ORF">CC78DRAFT_541881</name>
</gene>
<evidence type="ECO:0000256" key="3">
    <source>
        <dbReference type="ARBA" id="ARBA00038157"/>
    </source>
</evidence>
<dbReference type="AlphaFoldDB" id="A0A9P4KDH0"/>
<proteinExistence type="inferred from homology"/>
<dbReference type="Pfam" id="PF00248">
    <property type="entry name" value="Aldo_ket_red"/>
    <property type="match status" value="1"/>
</dbReference>
<dbReference type="InterPro" id="IPR036812">
    <property type="entry name" value="NAD(P)_OxRdtase_dom_sf"/>
</dbReference>
<comment type="similarity">
    <text evidence="3">Belongs to the aldo/keto reductase family. Aldo/keto reductase 2 subfamily.</text>
</comment>
<keyword evidence="6" id="KW-1185">Reference proteome</keyword>
<dbReference type="OrthoDB" id="48988at2759"/>
<evidence type="ECO:0000256" key="1">
    <source>
        <dbReference type="ARBA" id="ARBA00022857"/>
    </source>
</evidence>
<evidence type="ECO:0000256" key="2">
    <source>
        <dbReference type="ARBA" id="ARBA00023002"/>
    </source>
</evidence>
<evidence type="ECO:0000259" key="4">
    <source>
        <dbReference type="Pfam" id="PF00248"/>
    </source>
</evidence>
<evidence type="ECO:0000313" key="5">
    <source>
        <dbReference type="EMBL" id="KAF2267219.1"/>
    </source>
</evidence>
<name>A0A9P4KDH0_9PLEO</name>
<dbReference type="Proteomes" id="UP000800093">
    <property type="component" value="Unassembled WGS sequence"/>
</dbReference>
<organism evidence="5 6">
    <name type="scientific">Lojkania enalia</name>
    <dbReference type="NCBI Taxonomy" id="147567"/>
    <lineage>
        <taxon>Eukaryota</taxon>
        <taxon>Fungi</taxon>
        <taxon>Dikarya</taxon>
        <taxon>Ascomycota</taxon>
        <taxon>Pezizomycotina</taxon>
        <taxon>Dothideomycetes</taxon>
        <taxon>Pleosporomycetidae</taxon>
        <taxon>Pleosporales</taxon>
        <taxon>Pleosporales incertae sedis</taxon>
        <taxon>Lojkania</taxon>
    </lineage>
</organism>
<dbReference type="GO" id="GO:0016491">
    <property type="term" value="F:oxidoreductase activity"/>
    <property type="evidence" value="ECO:0007669"/>
    <property type="project" value="UniProtKB-KW"/>
</dbReference>
<sequence>MAAVPKIVPVSLLGRHRILSPTAGVKVSPLCLGAMNFGEAWKSSLGECSKETAFEILDYFFHAGGNFIDTAVNYQFNESELWLGEWMEARKNRDEMVIATKFTGPQASHIPEVKIRSNFSGNSAKNIHTSVERSLKQLKTSYIDIYYIHFWDHTTSIPEIMHALNDLVTSRKVIYLGVSDTPAWLVVKMNCYARQHGLRQFSLYQGRWSAAERDFEREIIPMCMDEGMALAPWGALGGGYFKPKNQWGKDGTRNMAMMSTGKEEKVSLVLNTIAKQKDTLITSVALAYVMHKAPYTFPIVGGRKLEHLKSNIEALGLKLTNDEIKEIDGAYGFEIGFPHNMFSADNTAVIGPEDNKFNSGFGFYDYVVKPRPIPPHEGPLDALFKNPSLLS</sequence>
<dbReference type="PANTHER" id="PTHR43364:SF7">
    <property type="entry name" value="NADP-DEPENDENT OXIDOREDUCTASE DOMAIN-CONTAINING PROTEIN-RELATED"/>
    <property type="match status" value="1"/>
</dbReference>
<feature type="domain" description="NADP-dependent oxidoreductase" evidence="4">
    <location>
        <begin position="29"/>
        <end position="330"/>
    </location>
</feature>